<dbReference type="AlphaFoldDB" id="A0A2I1YIP0"/>
<gene>
    <name evidence="9" type="ORF">CYK21_01240</name>
</gene>
<keyword evidence="7 8" id="KW-0472">Membrane</keyword>
<feature type="transmembrane region" description="Helical" evidence="8">
    <location>
        <begin position="294"/>
        <end position="313"/>
    </location>
</feature>
<evidence type="ECO:0000313" key="10">
    <source>
        <dbReference type="Proteomes" id="UP000235073"/>
    </source>
</evidence>
<comment type="similarity">
    <text evidence="2">Belongs to the auxin efflux carrier (TC 2.A.69) family.</text>
</comment>
<proteinExistence type="inferred from homology"/>
<accession>A0A2I1YIP0</accession>
<evidence type="ECO:0000313" key="9">
    <source>
        <dbReference type="EMBL" id="PLA54760.1"/>
    </source>
</evidence>
<evidence type="ECO:0000256" key="4">
    <source>
        <dbReference type="ARBA" id="ARBA00022475"/>
    </source>
</evidence>
<feature type="transmembrane region" description="Helical" evidence="8">
    <location>
        <begin position="70"/>
        <end position="88"/>
    </location>
</feature>
<organism evidence="9 10">
    <name type="scientific">Streptococcus macedonicus</name>
    <name type="common">Streptococcus gallolyticus macedonicus</name>
    <dbReference type="NCBI Taxonomy" id="59310"/>
    <lineage>
        <taxon>Bacteria</taxon>
        <taxon>Bacillati</taxon>
        <taxon>Bacillota</taxon>
        <taxon>Bacilli</taxon>
        <taxon>Lactobacillales</taxon>
        <taxon>Streptococcaceae</taxon>
        <taxon>Streptococcus</taxon>
    </lineage>
</organism>
<evidence type="ECO:0000256" key="5">
    <source>
        <dbReference type="ARBA" id="ARBA00022692"/>
    </source>
</evidence>
<evidence type="ECO:0000256" key="7">
    <source>
        <dbReference type="ARBA" id="ARBA00023136"/>
    </source>
</evidence>
<feature type="transmembrane region" description="Helical" evidence="8">
    <location>
        <begin position="232"/>
        <end position="253"/>
    </location>
</feature>
<keyword evidence="6 8" id="KW-1133">Transmembrane helix</keyword>
<feature type="transmembrane region" description="Helical" evidence="8">
    <location>
        <begin position="169"/>
        <end position="188"/>
    </location>
</feature>
<evidence type="ECO:0000256" key="1">
    <source>
        <dbReference type="ARBA" id="ARBA00004651"/>
    </source>
</evidence>
<dbReference type="PANTHER" id="PTHR36838">
    <property type="entry name" value="AUXIN EFFLUX CARRIER FAMILY PROTEIN"/>
    <property type="match status" value="1"/>
</dbReference>
<feature type="transmembrane region" description="Helical" evidence="8">
    <location>
        <begin position="127"/>
        <end position="149"/>
    </location>
</feature>
<sequence>MNILTSIENILPIILIIALGFYLNEKGWFGTEFGGNISRLIMNVALPSSIFISVLKYLTLTKLVAVAPGLIYTFGSVIIAYIVAFAIVKLFKVEPGRRGVMINMFANANTIFIGLPLNIALFGDASISYFLVYYITNTVSTWAFGALLIAQDSKDTNEKKNSSFSWKKLLPAPLVGFLVSLVFLLFDIPVPTFATNTLTYLGNIVTPLSLIYIGIVLSKAGLSSIKFDRDTILALLGRYLLSPLVMFVILVLFGSSLPSVEYKTFIIQAAVPGLAVLPILANEGNGDVEYATNVVTTSTLLFVIVIPIIISLIG</sequence>
<dbReference type="EMBL" id="PKIB01000001">
    <property type="protein sequence ID" value="PLA54760.1"/>
    <property type="molecule type" value="Genomic_DNA"/>
</dbReference>
<evidence type="ECO:0000256" key="3">
    <source>
        <dbReference type="ARBA" id="ARBA00022448"/>
    </source>
</evidence>
<name>A0A2I1YIP0_STRMC</name>
<evidence type="ECO:0000256" key="8">
    <source>
        <dbReference type="SAM" id="Phobius"/>
    </source>
</evidence>
<dbReference type="Proteomes" id="UP000235073">
    <property type="component" value="Unassembled WGS sequence"/>
</dbReference>
<dbReference type="PANTHER" id="PTHR36838:SF1">
    <property type="entry name" value="SLR1864 PROTEIN"/>
    <property type="match status" value="1"/>
</dbReference>
<evidence type="ECO:0000256" key="6">
    <source>
        <dbReference type="ARBA" id="ARBA00022989"/>
    </source>
</evidence>
<dbReference type="GO" id="GO:0055085">
    <property type="term" value="P:transmembrane transport"/>
    <property type="evidence" value="ECO:0007669"/>
    <property type="project" value="InterPro"/>
</dbReference>
<comment type="caution">
    <text evidence="9">The sequence shown here is derived from an EMBL/GenBank/DDBJ whole genome shotgun (WGS) entry which is preliminary data.</text>
</comment>
<keyword evidence="3" id="KW-0813">Transport</keyword>
<dbReference type="InterPro" id="IPR038770">
    <property type="entry name" value="Na+/solute_symporter_sf"/>
</dbReference>
<dbReference type="RefSeq" id="WP_003064165.1">
    <property type="nucleotide sequence ID" value="NZ_PKIB01000001.1"/>
</dbReference>
<reference evidence="9 10" key="1">
    <citation type="submission" date="2017-12" db="EMBL/GenBank/DDBJ databases">
        <title>Phylogenetic diversity of female urinary microbiome.</title>
        <authorList>
            <person name="Thomas-White K."/>
            <person name="Wolfe A.J."/>
        </authorList>
    </citation>
    <scope>NUCLEOTIDE SEQUENCE [LARGE SCALE GENOMIC DNA]</scope>
    <source>
        <strain evidence="9 10">UMB0733</strain>
    </source>
</reference>
<dbReference type="GeneID" id="64018526"/>
<comment type="subcellular location">
    <subcellularLocation>
        <location evidence="1">Cell membrane</location>
        <topology evidence="1">Multi-pass membrane protein</topology>
    </subcellularLocation>
</comment>
<dbReference type="InterPro" id="IPR004776">
    <property type="entry name" value="Mem_transp_PIN-like"/>
</dbReference>
<dbReference type="Gene3D" id="1.20.1530.20">
    <property type="match status" value="1"/>
</dbReference>
<feature type="transmembrane region" description="Helical" evidence="8">
    <location>
        <begin position="200"/>
        <end position="220"/>
    </location>
</feature>
<feature type="transmembrane region" description="Helical" evidence="8">
    <location>
        <begin position="265"/>
        <end position="282"/>
    </location>
</feature>
<keyword evidence="4" id="KW-1003">Cell membrane</keyword>
<feature type="transmembrane region" description="Helical" evidence="8">
    <location>
        <begin position="100"/>
        <end position="121"/>
    </location>
</feature>
<evidence type="ECO:0000256" key="2">
    <source>
        <dbReference type="ARBA" id="ARBA00010145"/>
    </source>
</evidence>
<dbReference type="Pfam" id="PF03547">
    <property type="entry name" value="Mem_trans"/>
    <property type="match status" value="1"/>
</dbReference>
<feature type="transmembrane region" description="Helical" evidence="8">
    <location>
        <begin position="36"/>
        <end position="58"/>
    </location>
</feature>
<feature type="transmembrane region" description="Helical" evidence="8">
    <location>
        <begin position="6"/>
        <end position="24"/>
    </location>
</feature>
<protein>
    <submittedName>
        <fullName evidence="9">Malate permease</fullName>
    </submittedName>
</protein>
<dbReference type="GO" id="GO:0005886">
    <property type="term" value="C:plasma membrane"/>
    <property type="evidence" value="ECO:0007669"/>
    <property type="project" value="UniProtKB-SubCell"/>
</dbReference>
<keyword evidence="5 8" id="KW-0812">Transmembrane</keyword>